<evidence type="ECO:0000313" key="1">
    <source>
        <dbReference type="EMBL" id="EQD75369.1"/>
    </source>
</evidence>
<proteinExistence type="predicted"/>
<name>T1D1M0_9ZZZZ</name>
<protein>
    <submittedName>
        <fullName evidence="1">Transcriptional modulator of MazE/toxin, MazF</fullName>
    </submittedName>
</protein>
<accession>T1D1M0</accession>
<dbReference type="Pfam" id="PF02452">
    <property type="entry name" value="PemK_toxin"/>
    <property type="match status" value="1"/>
</dbReference>
<sequence>MKRGDVVTVVAPGDYGKPRPALVVQSDLFQDHPSVTV</sequence>
<reference evidence="1" key="2">
    <citation type="journal article" date="2014" name="ISME J.">
        <title>Microbial stratification in low pH oxic and suboxic macroscopic growths along an acid mine drainage.</title>
        <authorList>
            <person name="Mendez-Garcia C."/>
            <person name="Mesa V."/>
            <person name="Sprenger R.R."/>
            <person name="Richter M."/>
            <person name="Diez M.S."/>
            <person name="Solano J."/>
            <person name="Bargiela R."/>
            <person name="Golyshina O.V."/>
            <person name="Manteca A."/>
            <person name="Ramos J.L."/>
            <person name="Gallego J.R."/>
            <person name="Llorente I."/>
            <person name="Martins Dos Santos V.A."/>
            <person name="Jensen O.N."/>
            <person name="Pelaez A.I."/>
            <person name="Sanchez J."/>
            <person name="Ferrer M."/>
        </authorList>
    </citation>
    <scope>NUCLEOTIDE SEQUENCE</scope>
</reference>
<dbReference type="AlphaFoldDB" id="T1D1M0"/>
<reference evidence="1" key="1">
    <citation type="submission" date="2013-08" db="EMBL/GenBank/DDBJ databases">
        <authorList>
            <person name="Mendez C."/>
            <person name="Richter M."/>
            <person name="Ferrer M."/>
            <person name="Sanchez J."/>
        </authorList>
    </citation>
    <scope>NUCLEOTIDE SEQUENCE</scope>
</reference>
<dbReference type="SUPFAM" id="SSF50118">
    <property type="entry name" value="Cell growth inhibitor/plasmid maintenance toxic component"/>
    <property type="match status" value="1"/>
</dbReference>
<gene>
    <name evidence="1" type="ORF">B1B_02162</name>
</gene>
<dbReference type="GO" id="GO:0003677">
    <property type="term" value="F:DNA binding"/>
    <property type="evidence" value="ECO:0007669"/>
    <property type="project" value="InterPro"/>
</dbReference>
<comment type="caution">
    <text evidence="1">The sequence shown here is derived from an EMBL/GenBank/DDBJ whole genome shotgun (WGS) entry which is preliminary data.</text>
</comment>
<feature type="non-terminal residue" evidence="1">
    <location>
        <position position="37"/>
    </location>
</feature>
<organism evidence="1">
    <name type="scientific">mine drainage metagenome</name>
    <dbReference type="NCBI Taxonomy" id="410659"/>
    <lineage>
        <taxon>unclassified sequences</taxon>
        <taxon>metagenomes</taxon>
        <taxon>ecological metagenomes</taxon>
    </lineage>
</organism>
<dbReference type="InterPro" id="IPR003477">
    <property type="entry name" value="PemK-like"/>
</dbReference>
<dbReference type="EMBL" id="AUZY01001270">
    <property type="protein sequence ID" value="EQD75369.1"/>
    <property type="molecule type" value="Genomic_DNA"/>
</dbReference>